<organism evidence="1">
    <name type="scientific">Psilocybe cubensis</name>
    <name type="common">Psychedelic mushroom</name>
    <name type="synonym">Stropharia cubensis</name>
    <dbReference type="NCBI Taxonomy" id="181762"/>
    <lineage>
        <taxon>Eukaryota</taxon>
        <taxon>Fungi</taxon>
        <taxon>Dikarya</taxon>
        <taxon>Basidiomycota</taxon>
        <taxon>Agaricomycotina</taxon>
        <taxon>Agaricomycetes</taxon>
        <taxon>Agaricomycetidae</taxon>
        <taxon>Agaricales</taxon>
        <taxon>Agaricineae</taxon>
        <taxon>Strophariaceae</taxon>
        <taxon>Psilocybe</taxon>
    </lineage>
</organism>
<reference evidence="1" key="1">
    <citation type="submission" date="2021-02" db="EMBL/GenBank/DDBJ databases">
        <title>Psilocybe cubensis genome.</title>
        <authorList>
            <person name="Mckernan K.J."/>
            <person name="Crawford S."/>
            <person name="Trippe A."/>
            <person name="Kane L.T."/>
            <person name="Mclaughlin S."/>
        </authorList>
    </citation>
    <scope>NUCLEOTIDE SEQUENCE [LARGE SCALE GENOMIC DNA]</scope>
    <source>
        <strain evidence="1">MGC-MH-2018</strain>
    </source>
</reference>
<dbReference type="SUPFAM" id="SSF48445">
    <property type="entry name" value="14-3-3 protein"/>
    <property type="match status" value="1"/>
</dbReference>
<evidence type="ECO:0000313" key="1">
    <source>
        <dbReference type="EMBL" id="KAG5163086.1"/>
    </source>
</evidence>
<proteinExistence type="predicted"/>
<dbReference type="InterPro" id="IPR036815">
    <property type="entry name" value="14-3-3_dom_sf"/>
</dbReference>
<accession>A0A8H8CEZ1</accession>
<sequence>MSVHVNGLRDAYANIKEAITRHIREATTLCIRQVVMFNQIIVLNIGRHFQGIRISSSEGFHLALSRFEAFTAEANSLLRALSASQCVEGDVMPFIVKAQGDVTQCLAIGNRHNHKRYQTLMGRAHAQYYKSYDLTFNIKIRLPAFHSARLMASDAIARFMYYACCDIGKAIRLATTARQRAKKQVVETTITMNELESAHLDYLTQNISFWKEDLAQKRQTVRITLTSHLIPDYIFH</sequence>
<dbReference type="AlphaFoldDB" id="A0A8H8CEZ1"/>
<gene>
    <name evidence="1" type="ORF">JR316_011953</name>
</gene>
<protein>
    <submittedName>
        <fullName evidence="1">Uncharacterized protein</fullName>
    </submittedName>
</protein>
<comment type="caution">
    <text evidence="1">The sequence shown here is derived from an EMBL/GenBank/DDBJ whole genome shotgun (WGS) entry which is preliminary data.</text>
</comment>
<dbReference type="EMBL" id="JAFIQS010000016">
    <property type="protein sequence ID" value="KAG5163086.1"/>
    <property type="molecule type" value="Genomic_DNA"/>
</dbReference>
<dbReference type="Gene3D" id="1.20.190.20">
    <property type="entry name" value="14-3-3 domain"/>
    <property type="match status" value="1"/>
</dbReference>
<name>A0A8H8CEZ1_PSICU</name>